<comment type="caution">
    <text evidence="1">The sequence shown here is derived from an EMBL/GenBank/DDBJ whole genome shotgun (WGS) entry which is preliminary data.</text>
</comment>
<evidence type="ECO:0008006" key="3">
    <source>
        <dbReference type="Google" id="ProtNLM"/>
    </source>
</evidence>
<dbReference type="Proteomes" id="UP000559987">
    <property type="component" value="Unassembled WGS sequence"/>
</dbReference>
<accession>A0A839UVH7</accession>
<reference evidence="1 2" key="1">
    <citation type="submission" date="2020-08" db="EMBL/GenBank/DDBJ databases">
        <title>Genomic Encyclopedia of Type Strains, Phase III (KMG-III): the genomes of soil and plant-associated and newly described type strains.</title>
        <authorList>
            <person name="Whitman W."/>
        </authorList>
    </citation>
    <scope>NUCLEOTIDE SEQUENCE [LARGE SCALE GENOMIC DNA]</scope>
    <source>
        <strain evidence="1 2">CECT 8571</strain>
    </source>
</reference>
<dbReference type="EMBL" id="JACHXZ010000003">
    <property type="protein sequence ID" value="MBB3169345.1"/>
    <property type="molecule type" value="Genomic_DNA"/>
</dbReference>
<keyword evidence="2" id="KW-1185">Reference proteome</keyword>
<name>A0A839UVH7_9GAMM</name>
<sequence>MKIVHIILIYFVFSSFSLAEEDMSPEEYFINGTNLLKPHLNEFNPQMGLRYMLIAADKKYEYAPFGLCVALSIEKEILDLEHAYAWCYVADKIGNKYSDQAKARLNKVGKGIENSGGAKALEKAKQRAIETYGS</sequence>
<evidence type="ECO:0000313" key="1">
    <source>
        <dbReference type="EMBL" id="MBB3169345.1"/>
    </source>
</evidence>
<evidence type="ECO:0000313" key="2">
    <source>
        <dbReference type="Proteomes" id="UP000559987"/>
    </source>
</evidence>
<proteinExistence type="predicted"/>
<organism evidence="1 2">
    <name type="scientific">Simiduia aestuariiviva</name>
    <dbReference type="NCBI Taxonomy" id="1510459"/>
    <lineage>
        <taxon>Bacteria</taxon>
        <taxon>Pseudomonadati</taxon>
        <taxon>Pseudomonadota</taxon>
        <taxon>Gammaproteobacteria</taxon>
        <taxon>Cellvibrionales</taxon>
        <taxon>Cellvibrionaceae</taxon>
        <taxon>Simiduia</taxon>
    </lineage>
</organism>
<dbReference type="AlphaFoldDB" id="A0A839UVH7"/>
<dbReference type="RefSeq" id="WP_183910821.1">
    <property type="nucleotide sequence ID" value="NZ_JACHXZ010000003.1"/>
</dbReference>
<protein>
    <recommendedName>
        <fullName evidence="3">Sel1 repeat family protein</fullName>
    </recommendedName>
</protein>
<gene>
    <name evidence="1" type="ORF">FHS30_002553</name>
</gene>